<sequence length="338" mass="38283">MNGAHGWVAPVDAQPHSALSEWSSAMVSGRLGGGHALASERVQSNDGHEEIIKVYLKGKVREKLVHEKNIDQLKSEVQYIQEARSCLQKLREDISSKLEESPSECTQVEDLGEDTETLRMAARTLLAQLEEAERRHQADRLTFEATLSRYQREAEEGAAALHRAQDGSEGCHLEIRGLRQRLAEMEEERQRLMAKVQEGEQALEELRGHSVQNRAELERATTLEQEVSGLREKIHHLDDMLKSQQRKVRQMIEQLQNSKAVIQTRDATIQELKEKVAYLEAENLEMYERLEHLIEKQAGTTTGSFSMQTRAKIGHPSSIRIAKPPGPKPLPLIRVVET</sequence>
<organism evidence="2 3">
    <name type="scientific">Ornithorhynchus anatinus</name>
    <name type="common">Duckbill platypus</name>
    <dbReference type="NCBI Taxonomy" id="9258"/>
    <lineage>
        <taxon>Eukaryota</taxon>
        <taxon>Metazoa</taxon>
        <taxon>Chordata</taxon>
        <taxon>Craniata</taxon>
        <taxon>Vertebrata</taxon>
        <taxon>Euteleostomi</taxon>
        <taxon>Mammalia</taxon>
        <taxon>Monotremata</taxon>
        <taxon>Ornithorhynchidae</taxon>
        <taxon>Ornithorhynchus</taxon>
    </lineage>
</organism>
<evidence type="ECO:0000256" key="1">
    <source>
        <dbReference type="SAM" id="Coils"/>
    </source>
</evidence>
<dbReference type="CTD" id="7286"/>
<evidence type="ECO:0000313" key="2">
    <source>
        <dbReference type="Ensembl" id="ENSOANP00000018925.3"/>
    </source>
</evidence>
<name>F7C8M2_ORNAN</name>
<proteinExistence type="predicted"/>
<gene>
    <name evidence="2" type="primary">TUFT1</name>
</gene>
<dbReference type="RefSeq" id="XP_028910586.1">
    <property type="nucleotide sequence ID" value="XM_029054753.1"/>
</dbReference>
<dbReference type="InParanoid" id="F7C8M2"/>
<keyword evidence="3" id="KW-1185">Reference proteome</keyword>
<dbReference type="Bgee" id="ENSOANG00000011941">
    <property type="expression patterns" value="Expressed in fibroblast and 8 other cell types or tissues"/>
</dbReference>
<dbReference type="HOGENOM" id="CLU_060115_1_0_1"/>
<feature type="coiled-coil region" evidence="1">
    <location>
        <begin position="168"/>
        <end position="289"/>
    </location>
</feature>
<reference evidence="2 3" key="1">
    <citation type="journal article" date="2008" name="Nature">
        <title>Genome analysis of the platypus reveals unique signatures of evolution.</title>
        <authorList>
            <person name="Warren W.C."/>
            <person name="Hillier L.W."/>
            <person name="Marshall Graves J.A."/>
            <person name="Birney E."/>
            <person name="Ponting C.P."/>
            <person name="Grutzner F."/>
            <person name="Belov K."/>
            <person name="Miller W."/>
            <person name="Clarke L."/>
            <person name="Chinwalla A.T."/>
            <person name="Yang S.P."/>
            <person name="Heger A."/>
            <person name="Locke D.P."/>
            <person name="Miethke P."/>
            <person name="Waters P.D."/>
            <person name="Veyrunes F."/>
            <person name="Fulton L."/>
            <person name="Fulton B."/>
            <person name="Graves T."/>
            <person name="Wallis J."/>
            <person name="Puente X.S."/>
            <person name="Lopez-Otin C."/>
            <person name="Ordonez G.R."/>
            <person name="Eichler E.E."/>
            <person name="Chen L."/>
            <person name="Cheng Z."/>
            <person name="Deakin J.E."/>
            <person name="Alsop A."/>
            <person name="Thompson K."/>
            <person name="Kirby P."/>
            <person name="Papenfuss A.T."/>
            <person name="Wakefield M.J."/>
            <person name="Olender T."/>
            <person name="Lancet D."/>
            <person name="Huttley G.A."/>
            <person name="Smit A.F."/>
            <person name="Pask A."/>
            <person name="Temple-Smith P."/>
            <person name="Batzer M.A."/>
            <person name="Walker J.A."/>
            <person name="Konkel M.K."/>
            <person name="Harris R.S."/>
            <person name="Whittington C.M."/>
            <person name="Wong E.S."/>
            <person name="Gemmell N.J."/>
            <person name="Buschiazzo E."/>
            <person name="Vargas Jentzsch I.M."/>
            <person name="Merkel A."/>
            <person name="Schmitz J."/>
            <person name="Zemann A."/>
            <person name="Churakov G."/>
            <person name="Kriegs J.O."/>
            <person name="Brosius J."/>
            <person name="Murchison E.P."/>
            <person name="Sachidanandam R."/>
            <person name="Smith C."/>
            <person name="Hannon G.J."/>
            <person name="Tsend-Ayush E."/>
            <person name="McMillan D."/>
            <person name="Attenborough R."/>
            <person name="Rens W."/>
            <person name="Ferguson-Smith M."/>
            <person name="Lefevre C.M."/>
            <person name="Sharp J.A."/>
            <person name="Nicholas K.R."/>
            <person name="Ray D.A."/>
            <person name="Kube M."/>
            <person name="Reinhardt R."/>
            <person name="Pringle T.H."/>
            <person name="Taylor J."/>
            <person name="Jones R.C."/>
            <person name="Nixon B."/>
            <person name="Dacheux J.L."/>
            <person name="Niwa H."/>
            <person name="Sekita Y."/>
            <person name="Huang X."/>
            <person name="Stark A."/>
            <person name="Kheradpour P."/>
            <person name="Kellis M."/>
            <person name="Flicek P."/>
            <person name="Chen Y."/>
            <person name="Webber C."/>
            <person name="Hardison R."/>
            <person name="Nelson J."/>
            <person name="Hallsworth-Pepin K."/>
            <person name="Delehaunty K."/>
            <person name="Markovic C."/>
            <person name="Minx P."/>
            <person name="Feng Y."/>
            <person name="Kremitzki C."/>
            <person name="Mitreva M."/>
            <person name="Glasscock J."/>
            <person name="Wylie T."/>
            <person name="Wohldmann P."/>
            <person name="Thiru P."/>
            <person name="Nhan M.N."/>
            <person name="Pohl C.S."/>
            <person name="Smith S.M."/>
            <person name="Hou S."/>
            <person name="Nefedov M."/>
            <person name="de Jong P.J."/>
            <person name="Renfree M.B."/>
            <person name="Mardis E.R."/>
            <person name="Wilson R.K."/>
        </authorList>
    </citation>
    <scope>NUCLEOTIDE SEQUENCE [LARGE SCALE GENOMIC DNA]</scope>
    <source>
        <strain evidence="2 3">Glennie</strain>
    </source>
</reference>
<dbReference type="PANTHER" id="PTHR23171:SF4">
    <property type="entry name" value="TUFTELIN"/>
    <property type="match status" value="1"/>
</dbReference>
<dbReference type="STRING" id="9258.ENSOANP00000018925"/>
<dbReference type="GO" id="GO:0030280">
    <property type="term" value="F:structural constituent of skin epidermis"/>
    <property type="evidence" value="ECO:0007669"/>
    <property type="project" value="Ensembl"/>
</dbReference>
<keyword evidence="1" id="KW-0175">Coiled coil</keyword>
<reference evidence="2" key="2">
    <citation type="submission" date="2025-08" db="UniProtKB">
        <authorList>
            <consortium name="Ensembl"/>
        </authorList>
    </citation>
    <scope>IDENTIFICATION</scope>
    <source>
        <strain evidence="2">Glennie</strain>
    </source>
</reference>
<dbReference type="GO" id="GO:0005665">
    <property type="term" value="C:RNA polymerase II, core complex"/>
    <property type="evidence" value="ECO:0000318"/>
    <property type="project" value="GO_Central"/>
</dbReference>
<dbReference type="Proteomes" id="UP000002279">
    <property type="component" value="Chromosome X5"/>
</dbReference>
<protein>
    <submittedName>
        <fullName evidence="2">Tuftelin 1</fullName>
    </submittedName>
</protein>
<reference evidence="2" key="3">
    <citation type="submission" date="2025-09" db="UniProtKB">
        <authorList>
            <consortium name="Ensembl"/>
        </authorList>
    </citation>
    <scope>IDENTIFICATION</scope>
    <source>
        <strain evidence="2">Glennie</strain>
    </source>
</reference>
<dbReference type="InterPro" id="IPR051375">
    <property type="entry name" value="Tuftelin_GRINL1A/MYZAP/CCD68"/>
</dbReference>
<feature type="coiled-coil region" evidence="1">
    <location>
        <begin position="80"/>
        <end position="135"/>
    </location>
</feature>
<dbReference type="GeneID" id="100079096"/>
<accession>F7C8M2</accession>
<dbReference type="AlphaFoldDB" id="F7C8M2"/>
<dbReference type="GO" id="GO:0031674">
    <property type="term" value="C:I band"/>
    <property type="evidence" value="ECO:0000318"/>
    <property type="project" value="GO_Central"/>
</dbReference>
<dbReference type="GeneTree" id="ENSGT00950000183065"/>
<dbReference type="eggNOG" id="ENOG502QW76">
    <property type="taxonomic scope" value="Eukaryota"/>
</dbReference>
<dbReference type="OMA" id="AKHENGP"/>
<dbReference type="FunCoup" id="F7C8M2">
    <property type="interactions" value="217"/>
</dbReference>
<dbReference type="Ensembl" id="ENSOANT00000018928.3">
    <property type="protein sequence ID" value="ENSOANP00000018925.3"/>
    <property type="gene ID" value="ENSOANG00000011941.3"/>
</dbReference>
<dbReference type="PANTHER" id="PTHR23171">
    <property type="entry name" value="GDOWN1"/>
    <property type="match status" value="1"/>
</dbReference>
<evidence type="ECO:0000313" key="3">
    <source>
        <dbReference type="Proteomes" id="UP000002279"/>
    </source>
</evidence>